<feature type="compositionally biased region" description="Polar residues" evidence="1">
    <location>
        <begin position="34"/>
        <end position="45"/>
    </location>
</feature>
<keyword evidence="3" id="KW-1185">Reference proteome</keyword>
<feature type="region of interest" description="Disordered" evidence="1">
    <location>
        <begin position="91"/>
        <end position="187"/>
    </location>
</feature>
<comment type="caution">
    <text evidence="2">The sequence shown here is derived from an EMBL/GenBank/DDBJ whole genome shotgun (WGS) entry which is preliminary data.</text>
</comment>
<organism evidence="2 3">
    <name type="scientific">Ephemerocybe angulata</name>
    <dbReference type="NCBI Taxonomy" id="980116"/>
    <lineage>
        <taxon>Eukaryota</taxon>
        <taxon>Fungi</taxon>
        <taxon>Dikarya</taxon>
        <taxon>Basidiomycota</taxon>
        <taxon>Agaricomycotina</taxon>
        <taxon>Agaricomycetes</taxon>
        <taxon>Agaricomycetidae</taxon>
        <taxon>Agaricales</taxon>
        <taxon>Agaricineae</taxon>
        <taxon>Psathyrellaceae</taxon>
        <taxon>Ephemerocybe</taxon>
    </lineage>
</organism>
<dbReference type="Proteomes" id="UP000521943">
    <property type="component" value="Unassembled WGS sequence"/>
</dbReference>
<proteinExistence type="predicted"/>
<accession>A0A8H6HEI1</accession>
<sequence>MGTLSCKGIGKKCARNTSEAGRFDMDASLRRHTPTNPLPSRQSHTLPAALAQNADTGNSRQQRQRRNYSSRMENDNCARWWMTADQTPTTSRALFPPAAASNESNPSSPHVRSAHSSSTPRHTFSEPRDMGNDPTHMTPRSSAPTNASKDLKKPSARDPPSRSNPVPTSARPPQDRRAGLTHEILSSPHAQALDDYLTTTTVQRCSQ</sequence>
<protein>
    <submittedName>
        <fullName evidence="2">Uncharacterized protein</fullName>
    </submittedName>
</protein>
<name>A0A8H6HEI1_9AGAR</name>
<dbReference type="AlphaFoldDB" id="A0A8H6HEI1"/>
<evidence type="ECO:0000256" key="1">
    <source>
        <dbReference type="SAM" id="MobiDB-lite"/>
    </source>
</evidence>
<evidence type="ECO:0000313" key="2">
    <source>
        <dbReference type="EMBL" id="KAF6744383.1"/>
    </source>
</evidence>
<feature type="compositionally biased region" description="Low complexity" evidence="1">
    <location>
        <begin position="96"/>
        <end position="118"/>
    </location>
</feature>
<reference evidence="2 3" key="1">
    <citation type="submission" date="2020-07" db="EMBL/GenBank/DDBJ databases">
        <title>Comparative genomics of pyrophilous fungi reveals a link between fire events and developmental genes.</title>
        <authorList>
            <consortium name="DOE Joint Genome Institute"/>
            <person name="Steindorff A.S."/>
            <person name="Carver A."/>
            <person name="Calhoun S."/>
            <person name="Stillman K."/>
            <person name="Liu H."/>
            <person name="Lipzen A."/>
            <person name="Pangilinan J."/>
            <person name="Labutti K."/>
            <person name="Bruns T.D."/>
            <person name="Grigoriev I.V."/>
        </authorList>
    </citation>
    <scope>NUCLEOTIDE SEQUENCE [LARGE SCALE GENOMIC DNA]</scope>
    <source>
        <strain evidence="2 3">CBS 144469</strain>
    </source>
</reference>
<feature type="compositionally biased region" description="Polar residues" evidence="1">
    <location>
        <begin position="138"/>
        <end position="148"/>
    </location>
</feature>
<evidence type="ECO:0000313" key="3">
    <source>
        <dbReference type="Proteomes" id="UP000521943"/>
    </source>
</evidence>
<feature type="compositionally biased region" description="Basic and acidic residues" evidence="1">
    <location>
        <begin position="149"/>
        <end position="160"/>
    </location>
</feature>
<gene>
    <name evidence="2" type="ORF">DFP72DRAFT_82858</name>
</gene>
<feature type="region of interest" description="Disordered" evidence="1">
    <location>
        <begin position="1"/>
        <end position="72"/>
    </location>
</feature>
<dbReference type="EMBL" id="JACGCI010000123">
    <property type="protein sequence ID" value="KAF6744383.1"/>
    <property type="molecule type" value="Genomic_DNA"/>
</dbReference>